<evidence type="ECO:0000313" key="9">
    <source>
        <dbReference type="Proteomes" id="UP000009136"/>
    </source>
</evidence>
<dbReference type="InParanoid" id="A0A3Q1M9E3"/>
<keyword evidence="9" id="KW-1185">Reference proteome</keyword>
<dbReference type="SUPFAM" id="SSF117916">
    <property type="entry name" value="Fe-S cluster assembly (FSCA) domain-like"/>
    <property type="match status" value="1"/>
</dbReference>
<evidence type="ECO:0000256" key="6">
    <source>
        <dbReference type="ARBA" id="ARBA00075477"/>
    </source>
</evidence>
<sequence>MELQVRVREVPKRSEPFRGRQASLGNCPAYGAGFSEEMMPGSISFGSSVLQPYPAVPSTLPARTSAPFSVPLLEALGMFPGPGGELMVATVPPIPQVEQEQRRVSLALPRHHATPHSRSPEVRRRRGSACLRSPAAVPRWWAAAAWGAVSWRTLTPSSTSALGTGQCPRARRTSRFQTASTRARSSISTAAGRGGGGRFSGAWDAGDEVTLCSRCSCVRAGHSGGGFSVGKGAESSFLHLAHLIRSINDPEHPLTLEELNVVEQVRVQVSDPESTVAVAFTPTIPHCSMATLIGLSIKVKLLRSLPQRFKMDVHITPGTHASEHAVNKQLADKERVAAALENTHLLEVVNQCLSARS</sequence>
<dbReference type="AlphaFoldDB" id="A0A3Q1M9E3"/>
<dbReference type="RefSeq" id="XP_059732873.1">
    <property type="nucleotide sequence ID" value="XM_059876890.1"/>
</dbReference>
<organism evidence="8 9">
    <name type="scientific">Bos taurus</name>
    <name type="common">Bovine</name>
    <dbReference type="NCBI Taxonomy" id="9913"/>
    <lineage>
        <taxon>Eukaryota</taxon>
        <taxon>Metazoa</taxon>
        <taxon>Chordata</taxon>
        <taxon>Craniata</taxon>
        <taxon>Vertebrata</taxon>
        <taxon>Euteleostomi</taxon>
        <taxon>Mammalia</taxon>
        <taxon>Eutheria</taxon>
        <taxon>Laurasiatheria</taxon>
        <taxon>Artiodactyla</taxon>
        <taxon>Ruminantia</taxon>
        <taxon>Pecora</taxon>
        <taxon>Bovidae</taxon>
        <taxon>Bovinae</taxon>
        <taxon>Bos</taxon>
    </lineage>
</organism>
<evidence type="ECO:0000259" key="7">
    <source>
        <dbReference type="Pfam" id="PF01883"/>
    </source>
</evidence>
<comment type="similarity">
    <text evidence="1">Belongs to the MIP18 family.</text>
</comment>
<evidence type="ECO:0000256" key="3">
    <source>
        <dbReference type="ARBA" id="ARBA00055145"/>
    </source>
</evidence>
<dbReference type="GO" id="GO:0097361">
    <property type="term" value="C:cytosolic [4Fe-4S] assembly targeting complex"/>
    <property type="evidence" value="ECO:0007669"/>
    <property type="project" value="UniProtKB-ARBA"/>
</dbReference>
<dbReference type="SMR" id="A0A3Q1M9E3"/>
<dbReference type="CTD" id="51647"/>
<proteinExistence type="inferred from homology"/>
<evidence type="ECO:0000313" key="8">
    <source>
        <dbReference type="Ensembl" id="ENSBTAP00000065061.1"/>
    </source>
</evidence>
<dbReference type="GeneTree" id="ENSGT00390000017697"/>
<gene>
    <name evidence="8 10" type="primary">CIAO2B</name>
</gene>
<reference evidence="8" key="2">
    <citation type="submission" date="2025-08" db="UniProtKB">
        <authorList>
            <consortium name="Ensembl"/>
        </authorList>
    </citation>
    <scope>IDENTIFICATION</scope>
    <source>
        <strain evidence="8">Hereford</strain>
    </source>
</reference>
<dbReference type="Pfam" id="PF01883">
    <property type="entry name" value="FeS_assembly_P"/>
    <property type="match status" value="1"/>
</dbReference>
<dbReference type="PANTHER" id="PTHR12377">
    <property type="entry name" value="CYTOSOLIC IRON-SULFUR ASSEMBLY COMPONENT 2B-RELATED"/>
    <property type="match status" value="1"/>
</dbReference>
<comment type="subunit">
    <text evidence="4">Component of the CIA complex. Component of the MMXD complex, which includes CIAO1, ERCC2, CIAO2B, MMS19 and SLC25A5. Interacts with CIAO1, ERCC2 and MMS19; the interactions are direct. Interacts with KIF4A; the interaction facilitates the transfer of Fe-S clusters to KIF4A to ensure proper localization of KIF4A to the mitotic machinery. Interacts with CCDC117; the interaction is direct.</text>
</comment>
<dbReference type="VGNC" id="VGNC:28847">
    <property type="gene designation" value="CIAO2B"/>
</dbReference>
<dbReference type="Gene3D" id="3.30.300.130">
    <property type="entry name" value="Fe-S cluster assembly (FSCA)"/>
    <property type="match status" value="1"/>
</dbReference>
<dbReference type="Proteomes" id="UP000009136">
    <property type="component" value="Chromosome 18"/>
</dbReference>
<dbReference type="Bgee" id="ENSBTAG00000013931">
    <property type="expression patterns" value="Expressed in tongue muscle and 107 other cell types or tissues"/>
</dbReference>
<dbReference type="Ensembl" id="ENSBTAT00000066614.2">
    <property type="protein sequence ID" value="ENSBTAP00000065061.1"/>
    <property type="gene ID" value="ENSBTAG00000013931.6"/>
</dbReference>
<dbReference type="InterPro" id="IPR034904">
    <property type="entry name" value="FSCA_dom_sf"/>
</dbReference>
<dbReference type="Gene3D" id="6.10.250.1280">
    <property type="match status" value="1"/>
</dbReference>
<dbReference type="STRING" id="9913.ENSBTAP00000065061"/>
<reference evidence="8" key="1">
    <citation type="submission" date="2018-03" db="EMBL/GenBank/DDBJ databases">
        <title>ARS-UCD1.2.</title>
        <authorList>
            <person name="Rosen B.D."/>
            <person name="Bickhart D.M."/>
            <person name="Koren S."/>
            <person name="Schnabel R.D."/>
            <person name="Hall R."/>
            <person name="Zimin A."/>
            <person name="Dreischer C."/>
            <person name="Schultheiss S."/>
            <person name="Schroeder S.G."/>
            <person name="Elsik C.G."/>
            <person name="Couldrey C."/>
            <person name="Liu G.E."/>
            <person name="Van Tassell C.P."/>
            <person name="Phillippy A.M."/>
            <person name="Smith T.P.L."/>
            <person name="Medrano J.F."/>
        </authorList>
    </citation>
    <scope>NUCLEOTIDE SEQUENCE [LARGE SCALE GENOMIC DNA]</scope>
    <source>
        <strain evidence="8">Hereford</strain>
    </source>
</reference>
<evidence type="ECO:0000256" key="4">
    <source>
        <dbReference type="ARBA" id="ARBA00065687"/>
    </source>
</evidence>
<name>A0A3Q1M9E3_BOVIN</name>
<dbReference type="GO" id="GO:0051604">
    <property type="term" value="P:protein maturation"/>
    <property type="evidence" value="ECO:0007669"/>
    <property type="project" value="InterPro"/>
</dbReference>
<reference evidence="8" key="3">
    <citation type="submission" date="2025-09" db="UniProtKB">
        <authorList>
            <consortium name="Ensembl"/>
        </authorList>
    </citation>
    <scope>IDENTIFICATION</scope>
    <source>
        <strain evidence="8">Hereford</strain>
    </source>
</reference>
<dbReference type="FunFam" id="3.30.300.130:FF:000005">
    <property type="entry name" value="Mitotic spindle-associated mmxd complex subunit"/>
    <property type="match status" value="1"/>
</dbReference>
<dbReference type="GeneID" id="614585"/>
<keyword evidence="2" id="KW-0159">Chromosome partition</keyword>
<evidence type="ECO:0000256" key="5">
    <source>
        <dbReference type="ARBA" id="ARBA00074928"/>
    </source>
</evidence>
<evidence type="ECO:0000313" key="10">
    <source>
        <dbReference type="VGNC" id="VGNC:28847"/>
    </source>
</evidence>
<evidence type="ECO:0000256" key="2">
    <source>
        <dbReference type="ARBA" id="ARBA00022829"/>
    </source>
</evidence>
<protein>
    <recommendedName>
        <fullName evidence="5">Cytosolic iron-sulfur assembly component 2B</fullName>
    </recommendedName>
    <alternativeName>
        <fullName evidence="6">Mitotic spindle-associated MMXD complex subunit MIP18</fullName>
    </alternativeName>
</protein>
<dbReference type="PANTHER" id="PTHR12377:SF0">
    <property type="entry name" value="CYTOSOLIC IRON-SULFUR ASSEMBLY COMPONENT 2B"/>
    <property type="match status" value="1"/>
</dbReference>
<accession>A0A3Q1M9E3</accession>
<evidence type="ECO:0000256" key="1">
    <source>
        <dbReference type="ARBA" id="ARBA00010381"/>
    </source>
</evidence>
<dbReference type="GO" id="GO:0007059">
    <property type="term" value="P:chromosome segregation"/>
    <property type="evidence" value="ECO:0007669"/>
    <property type="project" value="UniProtKB-KW"/>
</dbReference>
<dbReference type="InterPro" id="IPR039796">
    <property type="entry name" value="MIP18"/>
</dbReference>
<dbReference type="VEuPathDB" id="HostDB:ENSBTAG00000013931"/>
<comment type="function">
    <text evidence="3">Component of the cytosolic iron-sulfur protein assembly (CIA) complex, a multiprotein complex that mediates the incorporation of iron-sulfur cluster into extramitochondrial Fe/S proteins. As a CIA complex component and in collaboration with CIAO1 and MMS19, binds to and facilitates the assembly of most cytosolic-nuclear Fe/S proteins. As part of the mitotic spindle-associated MMXD complex it plays a role in chromosome segregation, probably by facilitating iron-sulfur cluster assembly into ERCC2/XPD. Together with MMS19, facilitates the transfer of Fe-S clusters to the motor protein KIF4A, which ensures proper localization of KIF4A to mitotic machinery components to promote the progression of mitosis.</text>
</comment>
<feature type="domain" description="MIP18 family-like" evidence="7">
    <location>
        <begin position="244"/>
        <end position="312"/>
    </location>
</feature>
<dbReference type="InterPro" id="IPR002744">
    <property type="entry name" value="MIP18-like"/>
</dbReference>